<dbReference type="PROSITE" id="PS01095">
    <property type="entry name" value="GH18_1"/>
    <property type="match status" value="1"/>
</dbReference>
<evidence type="ECO:0000256" key="2">
    <source>
        <dbReference type="ARBA" id="ARBA00004613"/>
    </source>
</evidence>
<dbReference type="GO" id="GO:0006032">
    <property type="term" value="P:chitin catabolic process"/>
    <property type="evidence" value="ECO:0007669"/>
    <property type="project" value="UniProtKB-KW"/>
</dbReference>
<evidence type="ECO:0000313" key="15">
    <source>
        <dbReference type="EMBL" id="KAK0729008.1"/>
    </source>
</evidence>
<evidence type="ECO:0000259" key="14">
    <source>
        <dbReference type="PROSITE" id="PS51910"/>
    </source>
</evidence>
<proteinExistence type="inferred from homology"/>
<dbReference type="GO" id="GO:0008843">
    <property type="term" value="F:endochitinase activity"/>
    <property type="evidence" value="ECO:0007669"/>
    <property type="project" value="UniProtKB-EC"/>
</dbReference>
<dbReference type="Gene3D" id="3.10.50.10">
    <property type="match status" value="1"/>
</dbReference>
<dbReference type="PANTHER" id="PTHR11177">
    <property type="entry name" value="CHITINASE"/>
    <property type="match status" value="1"/>
</dbReference>
<evidence type="ECO:0000256" key="12">
    <source>
        <dbReference type="RuleBase" id="RU000489"/>
    </source>
</evidence>
<feature type="domain" description="GH18" evidence="14">
    <location>
        <begin position="131"/>
        <end position="495"/>
    </location>
</feature>
<evidence type="ECO:0000256" key="10">
    <source>
        <dbReference type="ARBA" id="ARBA00023295"/>
    </source>
</evidence>
<evidence type="ECO:0000256" key="13">
    <source>
        <dbReference type="SAM" id="SignalP"/>
    </source>
</evidence>
<dbReference type="Gene3D" id="3.20.20.80">
    <property type="entry name" value="Glycosidases"/>
    <property type="match status" value="1"/>
</dbReference>
<dbReference type="SMART" id="SM00636">
    <property type="entry name" value="Glyco_18"/>
    <property type="match status" value="1"/>
</dbReference>
<dbReference type="SUPFAM" id="SSF51445">
    <property type="entry name" value="(Trans)glycosidases"/>
    <property type="match status" value="1"/>
</dbReference>
<dbReference type="InterPro" id="IPR050314">
    <property type="entry name" value="Glycosyl_Hydrlase_18"/>
</dbReference>
<dbReference type="InterPro" id="IPR029070">
    <property type="entry name" value="Chitinase_insertion_sf"/>
</dbReference>
<evidence type="ECO:0000256" key="4">
    <source>
        <dbReference type="ARBA" id="ARBA00012729"/>
    </source>
</evidence>
<feature type="signal peptide" evidence="13">
    <location>
        <begin position="1"/>
        <end position="21"/>
    </location>
</feature>
<keyword evidence="16" id="KW-1185">Reference proteome</keyword>
<keyword evidence="9" id="KW-0119">Carbohydrate metabolism</keyword>
<comment type="similarity">
    <text evidence="3">Belongs to the glycosyl hydrolase 18 family. Chitinase class V subfamily.</text>
</comment>
<gene>
    <name evidence="15" type="ORF">B0T21DRAFT_413117</name>
</gene>
<keyword evidence="6 12" id="KW-0378">Hydrolase</keyword>
<evidence type="ECO:0000256" key="5">
    <source>
        <dbReference type="ARBA" id="ARBA00022525"/>
    </source>
</evidence>
<protein>
    <recommendedName>
        <fullName evidence="4">chitinase</fullName>
        <ecNumber evidence="4">3.2.1.14</ecNumber>
    </recommendedName>
</protein>
<keyword evidence="8" id="KW-0325">Glycoprotein</keyword>
<keyword evidence="7" id="KW-0146">Chitin degradation</keyword>
<dbReference type="FunFam" id="3.10.50.10:FF:000005">
    <property type="entry name" value="Endochitinase B1"/>
    <property type="match status" value="1"/>
</dbReference>
<dbReference type="InterPro" id="IPR001223">
    <property type="entry name" value="Glyco_hydro18_cat"/>
</dbReference>
<dbReference type="FunFam" id="3.20.20.80:FF:000095">
    <property type="entry name" value="Endochitinase B1"/>
    <property type="match status" value="1"/>
</dbReference>
<dbReference type="Pfam" id="PF00704">
    <property type="entry name" value="Glyco_hydro_18"/>
    <property type="match status" value="1"/>
</dbReference>
<evidence type="ECO:0000313" key="16">
    <source>
        <dbReference type="Proteomes" id="UP001172159"/>
    </source>
</evidence>
<keyword evidence="11" id="KW-0624">Polysaccharide degradation</keyword>
<dbReference type="CDD" id="cd06548">
    <property type="entry name" value="GH18_chitinase"/>
    <property type="match status" value="1"/>
</dbReference>
<dbReference type="GO" id="GO:0008061">
    <property type="term" value="F:chitin binding"/>
    <property type="evidence" value="ECO:0007669"/>
    <property type="project" value="InterPro"/>
</dbReference>
<evidence type="ECO:0000256" key="3">
    <source>
        <dbReference type="ARBA" id="ARBA00008682"/>
    </source>
</evidence>
<dbReference type="Proteomes" id="UP001172159">
    <property type="component" value="Unassembled WGS sequence"/>
</dbReference>
<name>A0AA40B7R4_9PEZI</name>
<feature type="chain" id="PRO_5041421926" description="chitinase" evidence="13">
    <location>
        <begin position="22"/>
        <end position="523"/>
    </location>
</feature>
<evidence type="ECO:0000256" key="6">
    <source>
        <dbReference type="ARBA" id="ARBA00022801"/>
    </source>
</evidence>
<evidence type="ECO:0000256" key="9">
    <source>
        <dbReference type="ARBA" id="ARBA00023277"/>
    </source>
</evidence>
<comment type="caution">
    <text evidence="15">The sequence shown here is derived from an EMBL/GenBank/DDBJ whole genome shotgun (WGS) entry which is preliminary data.</text>
</comment>
<evidence type="ECO:0000256" key="11">
    <source>
        <dbReference type="ARBA" id="ARBA00023326"/>
    </source>
</evidence>
<dbReference type="EMBL" id="JAUKTV010000009">
    <property type="protein sequence ID" value="KAK0729008.1"/>
    <property type="molecule type" value="Genomic_DNA"/>
</dbReference>
<dbReference type="GO" id="GO:0000272">
    <property type="term" value="P:polysaccharide catabolic process"/>
    <property type="evidence" value="ECO:0007669"/>
    <property type="project" value="UniProtKB-KW"/>
</dbReference>
<comment type="catalytic activity">
    <reaction evidence="1">
        <text>Random endo-hydrolysis of N-acetyl-beta-D-glucosaminide (1-&gt;4)-beta-linkages in chitin and chitodextrins.</text>
        <dbReference type="EC" id="3.2.1.14"/>
    </reaction>
</comment>
<dbReference type="SUPFAM" id="SSF54556">
    <property type="entry name" value="Chitinase insertion domain"/>
    <property type="match status" value="1"/>
</dbReference>
<comment type="subcellular location">
    <subcellularLocation>
        <location evidence="2">Secreted</location>
    </subcellularLocation>
</comment>
<keyword evidence="10 12" id="KW-0326">Glycosidase</keyword>
<dbReference type="EC" id="3.2.1.14" evidence="4"/>
<dbReference type="PROSITE" id="PS51910">
    <property type="entry name" value="GH18_2"/>
    <property type="match status" value="1"/>
</dbReference>
<keyword evidence="13" id="KW-0732">Signal</keyword>
<organism evidence="15 16">
    <name type="scientific">Apiosordaria backusii</name>
    <dbReference type="NCBI Taxonomy" id="314023"/>
    <lineage>
        <taxon>Eukaryota</taxon>
        <taxon>Fungi</taxon>
        <taxon>Dikarya</taxon>
        <taxon>Ascomycota</taxon>
        <taxon>Pezizomycotina</taxon>
        <taxon>Sordariomycetes</taxon>
        <taxon>Sordariomycetidae</taxon>
        <taxon>Sordariales</taxon>
        <taxon>Lasiosphaeriaceae</taxon>
        <taxon>Apiosordaria</taxon>
    </lineage>
</organism>
<dbReference type="InterPro" id="IPR011583">
    <property type="entry name" value="Chitinase_II/V-like_cat"/>
</dbReference>
<dbReference type="GO" id="GO:0005576">
    <property type="term" value="C:extracellular region"/>
    <property type="evidence" value="ECO:0007669"/>
    <property type="project" value="UniProtKB-SubCell"/>
</dbReference>
<keyword evidence="5" id="KW-0964">Secreted</keyword>
<sequence>MLTTAAILVPFLLGGLGVVRAAPKQLVQLTPEEGVEIVCNAAAEARTVTVTQTQTVVVARPNGTAASLSSSSVVVPVQQQQSTGSSVRQQSSSSLRTSASAAGVVGSPSSTAAAAAGVGGTTPGNGTAGGFRNALYFTNWGIYGANFQPQDLPADKVTHVLYSFADIASDGEVISSDSYSDLEKRYPTDSWNDQGNNAYGCVKQLYLLKKKHRQLKVLLSIGGWTYSPKFAPVAATAAGRRKFCSSAVKLVQDWGFDGLDIDWEYPASATEAADFVALLKTCRETLDEYAAKHATGYHMPITIACPAGPTHYNQLDIPNMNKYIDAWHLMAYDYAGSWDATSGHQSNIFLNTANPAATKFSTEKAVNDYVAKGVPPNKIVLGLPLYGRSFEATSGPGKPYSGIGEGSAQAGIWLYKDLPRVGAKELWDEQAMASYSFDEQRQELISYDTVRSAVEKVKYLKNKGLGGTVFWEAAGDKKEEEKSLVKTVVREFGGDGRLERGLNLLSYPVSEYDNIRAAIFDDE</sequence>
<dbReference type="InterPro" id="IPR001579">
    <property type="entry name" value="Glyco_hydro_18_chit_AS"/>
</dbReference>
<dbReference type="AlphaFoldDB" id="A0AA40B7R4"/>
<evidence type="ECO:0000256" key="1">
    <source>
        <dbReference type="ARBA" id="ARBA00000822"/>
    </source>
</evidence>
<dbReference type="InterPro" id="IPR017853">
    <property type="entry name" value="GH"/>
</dbReference>
<evidence type="ECO:0000256" key="8">
    <source>
        <dbReference type="ARBA" id="ARBA00023180"/>
    </source>
</evidence>
<dbReference type="PANTHER" id="PTHR11177:SF384">
    <property type="entry name" value="CHITINASE"/>
    <property type="match status" value="1"/>
</dbReference>
<evidence type="ECO:0000256" key="7">
    <source>
        <dbReference type="ARBA" id="ARBA00023024"/>
    </source>
</evidence>
<accession>A0AA40B7R4</accession>
<reference evidence="15" key="1">
    <citation type="submission" date="2023-06" db="EMBL/GenBank/DDBJ databases">
        <title>Genome-scale phylogeny and comparative genomics of the fungal order Sordariales.</title>
        <authorList>
            <consortium name="Lawrence Berkeley National Laboratory"/>
            <person name="Hensen N."/>
            <person name="Bonometti L."/>
            <person name="Westerberg I."/>
            <person name="Brannstrom I.O."/>
            <person name="Guillou S."/>
            <person name="Cros-Aarteil S."/>
            <person name="Calhoun S."/>
            <person name="Haridas S."/>
            <person name="Kuo A."/>
            <person name="Mondo S."/>
            <person name="Pangilinan J."/>
            <person name="Riley R."/>
            <person name="Labutti K."/>
            <person name="Andreopoulos B."/>
            <person name="Lipzen A."/>
            <person name="Chen C."/>
            <person name="Yanf M."/>
            <person name="Daum C."/>
            <person name="Ng V."/>
            <person name="Clum A."/>
            <person name="Steindorff A."/>
            <person name="Ohm R."/>
            <person name="Martin F."/>
            <person name="Silar P."/>
            <person name="Natvig D."/>
            <person name="Lalanne C."/>
            <person name="Gautier V."/>
            <person name="Ament-Velasquez S.L."/>
            <person name="Kruys A."/>
            <person name="Hutchinson M.I."/>
            <person name="Powell A.J."/>
            <person name="Barry K."/>
            <person name="Miller A.N."/>
            <person name="Grigoriev I.V."/>
            <person name="Debuchy R."/>
            <person name="Gladieux P."/>
            <person name="Thoren M.H."/>
            <person name="Johannesson H."/>
        </authorList>
    </citation>
    <scope>NUCLEOTIDE SEQUENCE</scope>
    <source>
        <strain evidence="15">CBS 540.89</strain>
    </source>
</reference>